<evidence type="ECO:0000313" key="2">
    <source>
        <dbReference type="Proteomes" id="UP000322267"/>
    </source>
</evidence>
<evidence type="ECO:0000313" key="1">
    <source>
        <dbReference type="EMBL" id="TYS18054.1"/>
    </source>
</evidence>
<sequence length="108" mass="12510">MFSSEYFDEYFNELMFLQFGIQVEKDNYGGEAVILFKEELDPELVTEEFLELIPDKVLVYSNGFDIEGIEWMVCVAADANTNHPLFLVCLKNGVRVFEKLLNKGENKK</sequence>
<dbReference type="OrthoDB" id="2362355at2"/>
<organism evidence="1 2">
    <name type="scientific">Rossellomorea vietnamensis</name>
    <dbReference type="NCBI Taxonomy" id="218284"/>
    <lineage>
        <taxon>Bacteria</taxon>
        <taxon>Bacillati</taxon>
        <taxon>Bacillota</taxon>
        <taxon>Bacilli</taxon>
        <taxon>Bacillales</taxon>
        <taxon>Bacillaceae</taxon>
        <taxon>Rossellomorea</taxon>
    </lineage>
</organism>
<dbReference type="AlphaFoldDB" id="A0A5D4NX35"/>
<dbReference type="RefSeq" id="WP_148939447.1">
    <property type="nucleotide sequence ID" value="NZ_VTEI01000003.1"/>
</dbReference>
<proteinExistence type="predicted"/>
<dbReference type="Proteomes" id="UP000322267">
    <property type="component" value="Unassembled WGS sequence"/>
</dbReference>
<reference evidence="1 2" key="1">
    <citation type="submission" date="2019-08" db="EMBL/GenBank/DDBJ databases">
        <title>Bacillus genomes from the desert of Cuatro Cienegas, Coahuila.</title>
        <authorList>
            <person name="Olmedo-Alvarez G."/>
        </authorList>
    </citation>
    <scope>NUCLEOTIDE SEQUENCE [LARGE SCALE GENOMIC DNA]</scope>
    <source>
        <strain evidence="1 2">CH34_1T</strain>
    </source>
</reference>
<accession>A0A5D4NX35</accession>
<protein>
    <submittedName>
        <fullName evidence="1">Uncharacterized protein</fullName>
    </submittedName>
</protein>
<gene>
    <name evidence="1" type="ORF">FZC78_09510</name>
</gene>
<name>A0A5D4NX35_9BACI</name>
<comment type="caution">
    <text evidence="1">The sequence shown here is derived from an EMBL/GenBank/DDBJ whole genome shotgun (WGS) entry which is preliminary data.</text>
</comment>
<dbReference type="EMBL" id="VTEI01000003">
    <property type="protein sequence ID" value="TYS18054.1"/>
    <property type="molecule type" value="Genomic_DNA"/>
</dbReference>